<reference evidence="2" key="1">
    <citation type="submission" date="2006-10" db="EMBL/GenBank/DDBJ databases">
        <authorList>
            <person name="Amadeo P."/>
            <person name="Zhao Q."/>
            <person name="Wortman J."/>
            <person name="Fraser-Liggett C."/>
            <person name="Carlton J."/>
        </authorList>
    </citation>
    <scope>NUCLEOTIDE SEQUENCE</scope>
    <source>
        <strain evidence="2">G3</strain>
    </source>
</reference>
<dbReference type="Gene3D" id="3.90.550.50">
    <property type="match status" value="1"/>
</dbReference>
<dbReference type="AlphaFoldDB" id="A2FGX9"/>
<dbReference type="InParanoid" id="A2FGX9"/>
<sequence>MNESDFTFIPKHTYIVSSVVLAILYIMQLVYSYTLPKYFPDMKSDVFLQSSDNMSAYMIVLTVNPQNHSRVNESYQYWGEDYDKLFKKSIIRYVSPLDLPFDHSTQFIAYWNNSISPIQNLLFTYLQALQDFYYGTDLDWAIRTTEDCFVDIRHIGQMLDDITRYLDPRKEQILKGQLVRSNILVEGTNFQFLHGGSGWLVSRATAKYILDHQEDLIQDLFTGDSSKGDDVITFNLIKRLKLLPTEVQSYRFLGVTLTDTSTEFLRRSFFRTVSNCKYSSDPLQYTIPFDNVVFWHSGRPDNLPNADGYRILSNTPKSIRVQMKGLNADICFHDTDSSHRSRLQM</sequence>
<dbReference type="OrthoDB" id="414175at2759"/>
<name>A2FGX9_TRIV3</name>
<organism evidence="2 3">
    <name type="scientific">Trichomonas vaginalis (strain ATCC PRA-98 / G3)</name>
    <dbReference type="NCBI Taxonomy" id="412133"/>
    <lineage>
        <taxon>Eukaryota</taxon>
        <taxon>Metamonada</taxon>
        <taxon>Parabasalia</taxon>
        <taxon>Trichomonadida</taxon>
        <taxon>Trichomonadidae</taxon>
        <taxon>Trichomonas</taxon>
    </lineage>
</organism>
<reference evidence="2" key="2">
    <citation type="journal article" date="2007" name="Science">
        <title>Draft genome sequence of the sexually transmitted pathogen Trichomonas vaginalis.</title>
        <authorList>
            <person name="Carlton J.M."/>
            <person name="Hirt R.P."/>
            <person name="Silva J.C."/>
            <person name="Delcher A.L."/>
            <person name="Schatz M."/>
            <person name="Zhao Q."/>
            <person name="Wortman J.R."/>
            <person name="Bidwell S.L."/>
            <person name="Alsmark U.C.M."/>
            <person name="Besteiro S."/>
            <person name="Sicheritz-Ponten T."/>
            <person name="Noel C.J."/>
            <person name="Dacks J.B."/>
            <person name="Foster P.G."/>
            <person name="Simillion C."/>
            <person name="Van de Peer Y."/>
            <person name="Miranda-Saavedra D."/>
            <person name="Barton G.J."/>
            <person name="Westrop G.D."/>
            <person name="Mueller S."/>
            <person name="Dessi D."/>
            <person name="Fiori P.L."/>
            <person name="Ren Q."/>
            <person name="Paulsen I."/>
            <person name="Zhang H."/>
            <person name="Bastida-Corcuera F.D."/>
            <person name="Simoes-Barbosa A."/>
            <person name="Brown M.T."/>
            <person name="Hayes R.D."/>
            <person name="Mukherjee M."/>
            <person name="Okumura C.Y."/>
            <person name="Schneider R."/>
            <person name="Smith A.J."/>
            <person name="Vanacova S."/>
            <person name="Villalvazo M."/>
            <person name="Haas B.J."/>
            <person name="Pertea M."/>
            <person name="Feldblyum T.V."/>
            <person name="Utterback T.R."/>
            <person name="Shu C.L."/>
            <person name="Osoegawa K."/>
            <person name="de Jong P.J."/>
            <person name="Hrdy I."/>
            <person name="Horvathova L."/>
            <person name="Zubacova Z."/>
            <person name="Dolezal P."/>
            <person name="Malik S.B."/>
            <person name="Logsdon J.M. Jr."/>
            <person name="Henze K."/>
            <person name="Gupta A."/>
            <person name="Wang C.C."/>
            <person name="Dunne R.L."/>
            <person name="Upcroft J.A."/>
            <person name="Upcroft P."/>
            <person name="White O."/>
            <person name="Salzberg S.L."/>
            <person name="Tang P."/>
            <person name="Chiu C.-H."/>
            <person name="Lee Y.-S."/>
            <person name="Embley T.M."/>
            <person name="Coombs G.H."/>
            <person name="Mottram J.C."/>
            <person name="Tachezy J."/>
            <person name="Fraser-Liggett C.M."/>
            <person name="Johnson P.J."/>
        </authorList>
    </citation>
    <scope>NUCLEOTIDE SEQUENCE [LARGE SCALE GENOMIC DNA]</scope>
    <source>
        <strain evidence="2">G3</strain>
    </source>
</reference>
<dbReference type="KEGG" id="tva:4753600"/>
<evidence type="ECO:0000313" key="2">
    <source>
        <dbReference type="EMBL" id="EAX95838.1"/>
    </source>
</evidence>
<keyword evidence="1" id="KW-1133">Transmembrane helix</keyword>
<evidence type="ECO:0000256" key="1">
    <source>
        <dbReference type="SAM" id="Phobius"/>
    </source>
</evidence>
<accession>A2FGX9</accession>
<dbReference type="RefSeq" id="XP_001308768.1">
    <property type="nucleotide sequence ID" value="XM_001308767.1"/>
</dbReference>
<protein>
    <submittedName>
        <fullName evidence="2">Uncharacterized protein</fullName>
    </submittedName>
</protein>
<keyword evidence="3" id="KW-1185">Reference proteome</keyword>
<gene>
    <name evidence="2" type="ORF">TVAG_425900</name>
</gene>
<keyword evidence="1" id="KW-0812">Transmembrane</keyword>
<dbReference type="EMBL" id="DS113786">
    <property type="protein sequence ID" value="EAX95838.1"/>
    <property type="molecule type" value="Genomic_DNA"/>
</dbReference>
<feature type="transmembrane region" description="Helical" evidence="1">
    <location>
        <begin position="12"/>
        <end position="33"/>
    </location>
</feature>
<dbReference type="VEuPathDB" id="TrichDB:TVAGG3_1056220"/>
<dbReference type="GO" id="GO:0016263">
    <property type="term" value="F:glycoprotein-N-acetylgalactosamine 3-beta-galactosyltransferase activity"/>
    <property type="evidence" value="ECO:0000318"/>
    <property type="project" value="GO_Central"/>
</dbReference>
<dbReference type="Proteomes" id="UP000001542">
    <property type="component" value="Unassembled WGS sequence"/>
</dbReference>
<dbReference type="VEuPathDB" id="TrichDB:TVAG_425900"/>
<evidence type="ECO:0000313" key="3">
    <source>
        <dbReference type="Proteomes" id="UP000001542"/>
    </source>
</evidence>
<keyword evidence="1" id="KW-0472">Membrane</keyword>
<proteinExistence type="predicted"/>